<organism evidence="1 2">
    <name type="scientific">Butyricimonas faecalis</name>
    <dbReference type="NCBI Taxonomy" id="2093856"/>
    <lineage>
        <taxon>Bacteria</taxon>
        <taxon>Pseudomonadati</taxon>
        <taxon>Bacteroidota</taxon>
        <taxon>Bacteroidia</taxon>
        <taxon>Bacteroidales</taxon>
        <taxon>Odoribacteraceae</taxon>
        <taxon>Butyricimonas</taxon>
    </lineage>
</organism>
<dbReference type="RefSeq" id="WP_127074703.1">
    <property type="nucleotide sequence ID" value="NZ_CP032819.1"/>
</dbReference>
<name>A0A3Q9IKY4_9BACT</name>
<proteinExistence type="predicted"/>
<protein>
    <submittedName>
        <fullName evidence="1">Uncharacterized protein</fullName>
    </submittedName>
</protein>
<dbReference type="KEGG" id="buy:D8S85_00710"/>
<evidence type="ECO:0000313" key="2">
    <source>
        <dbReference type="Proteomes" id="UP000270673"/>
    </source>
</evidence>
<accession>A0A3Q9IKY4</accession>
<reference evidence="1 2" key="1">
    <citation type="submission" date="2018-10" db="EMBL/GenBank/DDBJ databases">
        <title>Butyricimonas faecalis sp. nov., isolated from human faeces and emended description of the genus Butyricimonas.</title>
        <authorList>
            <person name="Le Roy T."/>
            <person name="Van der Smissen P."/>
            <person name="Paquot A."/>
            <person name="Delzenne N."/>
            <person name="Muccioli G."/>
            <person name="Collet J.-F."/>
            <person name="Cani P.D."/>
        </authorList>
    </citation>
    <scope>NUCLEOTIDE SEQUENCE [LARGE SCALE GENOMIC DNA]</scope>
    <source>
        <strain evidence="1 2">H184</strain>
    </source>
</reference>
<dbReference type="AlphaFoldDB" id="A0A3Q9IKY4"/>
<gene>
    <name evidence="1" type="ORF">D8S85_00710</name>
</gene>
<dbReference type="EMBL" id="CP032819">
    <property type="protein sequence ID" value="AZS28216.1"/>
    <property type="molecule type" value="Genomic_DNA"/>
</dbReference>
<keyword evidence="2" id="KW-1185">Reference proteome</keyword>
<evidence type="ECO:0000313" key="1">
    <source>
        <dbReference type="EMBL" id="AZS28216.1"/>
    </source>
</evidence>
<sequence>MHEIVKYSPLFYDANGVFHKNEWTSCSEIGKSFDGKKLTTEEYFTTENNYILAMCEIIRVTGSAHMTVEYLEKDELWIEQRMKTSKIREQDLLLLPTALKVKQGDRLSISEFSEVARLCLREYLYGEFVDINYRLRIIFGYDYYMSIESDLDNGMLKSIANKHSLYLDPR</sequence>
<dbReference type="Proteomes" id="UP000270673">
    <property type="component" value="Chromosome"/>
</dbReference>
<dbReference type="OrthoDB" id="286090at2"/>